<name>A0A316D8A3_9BACL</name>
<accession>A0A316D8A3</accession>
<evidence type="ECO:0000256" key="4">
    <source>
        <dbReference type="ARBA" id="ARBA00022801"/>
    </source>
</evidence>
<dbReference type="PANTHER" id="PTHR30636:SF3">
    <property type="entry name" value="UPF0701 PROTEIN YICC"/>
    <property type="match status" value="1"/>
</dbReference>
<evidence type="ECO:0000256" key="5">
    <source>
        <dbReference type="ARBA" id="ARBA00035648"/>
    </source>
</evidence>
<evidence type="ECO:0000256" key="1">
    <source>
        <dbReference type="ARBA" id="ARBA00001968"/>
    </source>
</evidence>
<gene>
    <name evidence="8" type="ORF">C7459_109169</name>
</gene>
<evidence type="ECO:0000256" key="2">
    <source>
        <dbReference type="ARBA" id="ARBA00022722"/>
    </source>
</evidence>
<keyword evidence="9" id="KW-1185">Reference proteome</keyword>
<feature type="domain" description="Endoribonuclease YicC-like C-terminal" evidence="7">
    <location>
        <begin position="173"/>
        <end position="293"/>
    </location>
</feature>
<keyword evidence="2" id="KW-0540">Nuclease</keyword>
<dbReference type="GO" id="GO:0016787">
    <property type="term" value="F:hydrolase activity"/>
    <property type="evidence" value="ECO:0007669"/>
    <property type="project" value="UniProtKB-KW"/>
</dbReference>
<reference evidence="8 9" key="1">
    <citation type="submission" date="2018-05" db="EMBL/GenBank/DDBJ databases">
        <title>Genomic Encyclopedia of Type Strains, Phase IV (KMG-IV): sequencing the most valuable type-strain genomes for metagenomic binning, comparative biology and taxonomic classification.</title>
        <authorList>
            <person name="Goeker M."/>
        </authorList>
    </citation>
    <scope>NUCLEOTIDE SEQUENCE [LARGE SCALE GENOMIC DNA]</scope>
    <source>
        <strain evidence="8 9">DSM 18773</strain>
    </source>
</reference>
<evidence type="ECO:0000259" key="7">
    <source>
        <dbReference type="Pfam" id="PF08340"/>
    </source>
</evidence>
<organism evidence="8 9">
    <name type="scientific">Tumebacillus permanentifrigoris</name>
    <dbReference type="NCBI Taxonomy" id="378543"/>
    <lineage>
        <taxon>Bacteria</taxon>
        <taxon>Bacillati</taxon>
        <taxon>Bacillota</taxon>
        <taxon>Bacilli</taxon>
        <taxon>Bacillales</taxon>
        <taxon>Alicyclobacillaceae</taxon>
        <taxon>Tumebacillus</taxon>
    </lineage>
</organism>
<dbReference type="InterPro" id="IPR005229">
    <property type="entry name" value="YicC/YloC-like"/>
</dbReference>
<proteinExistence type="inferred from homology"/>
<comment type="cofactor">
    <cofactor evidence="1">
        <name>a divalent metal cation</name>
        <dbReference type="ChEBI" id="CHEBI:60240"/>
    </cofactor>
</comment>
<protein>
    <submittedName>
        <fullName evidence="8">Uncharacterized protein (TIGR00255 family)</fullName>
    </submittedName>
</protein>
<dbReference type="AlphaFoldDB" id="A0A316D8A3"/>
<comment type="caution">
    <text evidence="8">The sequence shown here is derived from an EMBL/GenBank/DDBJ whole genome shotgun (WGS) entry which is preliminary data.</text>
</comment>
<dbReference type="Pfam" id="PF03755">
    <property type="entry name" value="YicC-like_N"/>
    <property type="match status" value="1"/>
</dbReference>
<dbReference type="OrthoDB" id="9771229at2"/>
<evidence type="ECO:0000259" key="6">
    <source>
        <dbReference type="Pfam" id="PF03755"/>
    </source>
</evidence>
<dbReference type="GO" id="GO:0004521">
    <property type="term" value="F:RNA endonuclease activity"/>
    <property type="evidence" value="ECO:0007669"/>
    <property type="project" value="InterPro"/>
</dbReference>
<keyword evidence="3" id="KW-0255">Endonuclease</keyword>
<feature type="domain" description="Endoribonuclease YicC-like N-terminal" evidence="6">
    <location>
        <begin position="2"/>
        <end position="156"/>
    </location>
</feature>
<evidence type="ECO:0000313" key="8">
    <source>
        <dbReference type="EMBL" id="PWK12807.1"/>
    </source>
</evidence>
<evidence type="ECO:0000256" key="3">
    <source>
        <dbReference type="ARBA" id="ARBA00022759"/>
    </source>
</evidence>
<dbReference type="Proteomes" id="UP000245634">
    <property type="component" value="Unassembled WGS sequence"/>
</dbReference>
<evidence type="ECO:0000313" key="9">
    <source>
        <dbReference type="Proteomes" id="UP000245634"/>
    </source>
</evidence>
<dbReference type="Pfam" id="PF08340">
    <property type="entry name" value="YicC-like_C"/>
    <property type="match status" value="1"/>
</dbReference>
<dbReference type="RefSeq" id="WP_109689529.1">
    <property type="nucleotide sequence ID" value="NZ_QGGL01000009.1"/>
</dbReference>
<dbReference type="InterPro" id="IPR013527">
    <property type="entry name" value="YicC-like_N"/>
</dbReference>
<sequence>MIKSMTGYGRADVQQGGYRVLVEIKAVNHRYAEIVVRLPREYLQFEDLMKKTVNERISRGRLDVFLTVERMSSDRRAVTVDEELAVQIKAAADGLAQRLGMNETLQLEQLLKHPGVLSVAEAVENAEELGNLLLGCTAQAADNLLEMRQREGERLHHDFLSRLAKLRALVQRIEERSPAVVAEYRERLEKRLRDLLDGQSTLDEGRLLTEVAILADRASIAEELVRLASHFEQFLHIVEDPEPVGRKLDFLVQEMNREVNTIGSKANDLQTAQLVVEAKSLLEQIREQVQNVE</sequence>
<comment type="similarity">
    <text evidence="5">Belongs to the YicC/YloC family.</text>
</comment>
<dbReference type="EMBL" id="QGGL01000009">
    <property type="protein sequence ID" value="PWK12807.1"/>
    <property type="molecule type" value="Genomic_DNA"/>
</dbReference>
<dbReference type="PANTHER" id="PTHR30636">
    <property type="entry name" value="UPF0701 PROTEIN YICC"/>
    <property type="match status" value="1"/>
</dbReference>
<keyword evidence="4" id="KW-0378">Hydrolase</keyword>
<dbReference type="InterPro" id="IPR013551">
    <property type="entry name" value="YicC-like_C"/>
</dbReference>
<dbReference type="NCBIfam" id="TIGR00255">
    <property type="entry name" value="YicC/YloC family endoribonuclease"/>
    <property type="match status" value="1"/>
</dbReference>